<dbReference type="STRING" id="1619234.SAMN05421730_10489"/>
<dbReference type="Gene3D" id="1.10.1530.10">
    <property type="match status" value="1"/>
</dbReference>
<protein>
    <submittedName>
        <fullName evidence="3">Malate/lactate/ureidoglycolate dehydrogenase, LDH2 family</fullName>
    </submittedName>
</protein>
<dbReference type="GO" id="GO:0016491">
    <property type="term" value="F:oxidoreductase activity"/>
    <property type="evidence" value="ECO:0007669"/>
    <property type="project" value="UniProtKB-KW"/>
</dbReference>
<dbReference type="PANTHER" id="PTHR11091">
    <property type="entry name" value="OXIDOREDUCTASE-RELATED"/>
    <property type="match status" value="1"/>
</dbReference>
<evidence type="ECO:0000313" key="3">
    <source>
        <dbReference type="EMBL" id="SCP99599.1"/>
    </source>
</evidence>
<proteinExistence type="inferred from homology"/>
<dbReference type="Proteomes" id="UP000199315">
    <property type="component" value="Unassembled WGS sequence"/>
</dbReference>
<evidence type="ECO:0000256" key="2">
    <source>
        <dbReference type="ARBA" id="ARBA00023002"/>
    </source>
</evidence>
<accession>A0A1D3TYQ2</accession>
<keyword evidence="2" id="KW-0560">Oxidoreductase</keyword>
<evidence type="ECO:0000256" key="1">
    <source>
        <dbReference type="ARBA" id="ARBA00006056"/>
    </source>
</evidence>
<gene>
    <name evidence="3" type="ORF">SAMN05421730_10489</name>
</gene>
<keyword evidence="4" id="KW-1185">Reference proteome</keyword>
<comment type="similarity">
    <text evidence="1">Belongs to the LDH2/MDH2 oxidoreductase family.</text>
</comment>
<organism evidence="3 4">
    <name type="scientific">Anaerobium acetethylicum</name>
    <dbReference type="NCBI Taxonomy" id="1619234"/>
    <lineage>
        <taxon>Bacteria</taxon>
        <taxon>Bacillati</taxon>
        <taxon>Bacillota</taxon>
        <taxon>Clostridia</taxon>
        <taxon>Lachnospirales</taxon>
        <taxon>Lachnospiraceae</taxon>
        <taxon>Anaerobium</taxon>
    </lineage>
</organism>
<dbReference type="Gene3D" id="3.30.1370.60">
    <property type="entry name" value="Hypothetical oxidoreductase yiak, domain 2"/>
    <property type="match status" value="1"/>
</dbReference>
<name>A0A1D3TYQ2_9FIRM</name>
<dbReference type="EMBL" id="FMKA01000048">
    <property type="protein sequence ID" value="SCP99599.1"/>
    <property type="molecule type" value="Genomic_DNA"/>
</dbReference>
<evidence type="ECO:0000313" key="4">
    <source>
        <dbReference type="Proteomes" id="UP000199315"/>
    </source>
</evidence>
<dbReference type="SUPFAM" id="SSF89733">
    <property type="entry name" value="L-sulfolactate dehydrogenase-like"/>
    <property type="match status" value="1"/>
</dbReference>
<reference evidence="3 4" key="1">
    <citation type="submission" date="2016-09" db="EMBL/GenBank/DDBJ databases">
        <authorList>
            <person name="Capua I."/>
            <person name="De Benedictis P."/>
            <person name="Joannis T."/>
            <person name="Lombin L.H."/>
            <person name="Cattoli G."/>
        </authorList>
    </citation>
    <scope>NUCLEOTIDE SEQUENCE [LARGE SCALE GENOMIC DNA]</scope>
    <source>
        <strain evidence="3 4">GluBS11</strain>
    </source>
</reference>
<dbReference type="InterPro" id="IPR003767">
    <property type="entry name" value="Malate/L-lactate_DH-like"/>
</dbReference>
<dbReference type="AlphaFoldDB" id="A0A1D3TYQ2"/>
<dbReference type="RefSeq" id="WP_091236905.1">
    <property type="nucleotide sequence ID" value="NZ_FMKA01000048.1"/>
</dbReference>
<dbReference type="InterPro" id="IPR036111">
    <property type="entry name" value="Mal/L-sulfo/L-lacto_DH-like_sf"/>
</dbReference>
<dbReference type="Pfam" id="PF02615">
    <property type="entry name" value="Ldh_2"/>
    <property type="match status" value="1"/>
</dbReference>
<dbReference type="InterPro" id="IPR043144">
    <property type="entry name" value="Mal/L-sulf/L-lact_DH-like_ah"/>
</dbReference>
<dbReference type="InterPro" id="IPR043143">
    <property type="entry name" value="Mal/L-sulf/L-lact_DH-like_NADP"/>
</dbReference>
<dbReference type="PANTHER" id="PTHR11091:SF0">
    <property type="entry name" value="MALATE DEHYDROGENASE"/>
    <property type="match status" value="1"/>
</dbReference>
<dbReference type="OrthoDB" id="9769447at2"/>
<sequence length="363" mass="39883">MAYKILNYPRVRDYCNDIFQNYGFSEEESRTITNVLLMADLYGIESHGIQRLIRYHNAMKDGEVSVDVRPAITFETPISAVVNAKKAMGQLAGHDAMMLAIDKAKKTGIGMVAVSHSNHYGIAGYYTKLAADNDLIGICMTNTEAIMVPTFGRQAMLGTNPISVSMPADPTPFLFDAATTVVPRGKVEVYNKKEQALPTGWALDEKGLDCNNPGLVLNNIINKLGGGILPLGGSNETTSGYKGYGFGLICELFTSIMAGGATSNHAVENGHNEISHCFWAIDYGIFGNKEAIKKNFSVFLDELRNSKKAEGQERIYIHGEKELESYERKTKEGIPVNEKTFQEMQEIGRSLGVDYAGYIGEDF</sequence>